<evidence type="ECO:0000313" key="13">
    <source>
        <dbReference type="EMBL" id="OXT02013.1"/>
    </source>
</evidence>
<keyword evidence="4 10" id="KW-0812">Transmembrane</keyword>
<dbReference type="InterPro" id="IPR051310">
    <property type="entry name" value="MCP_chemotaxis"/>
</dbReference>
<dbReference type="SUPFAM" id="SSF58104">
    <property type="entry name" value="Methyl-accepting chemotaxis protein (MCP) signaling domain"/>
    <property type="match status" value="1"/>
</dbReference>
<dbReference type="GO" id="GO:0007165">
    <property type="term" value="P:signal transduction"/>
    <property type="evidence" value="ECO:0007669"/>
    <property type="project" value="UniProtKB-KW"/>
</dbReference>
<dbReference type="EMBL" id="NBYO01000001">
    <property type="protein sequence ID" value="OXT02013.1"/>
    <property type="molecule type" value="Genomic_DNA"/>
</dbReference>
<feature type="transmembrane region" description="Helical" evidence="10">
    <location>
        <begin position="372"/>
        <end position="391"/>
    </location>
</feature>
<dbReference type="PROSITE" id="PS50885">
    <property type="entry name" value="HAMP"/>
    <property type="match status" value="2"/>
</dbReference>
<keyword evidence="14" id="KW-1185">Reference proteome</keyword>
<accession>A0A231V1F2</accession>
<dbReference type="InterPro" id="IPR004090">
    <property type="entry name" value="Chemotax_Me-accpt_rcpt"/>
</dbReference>
<sequence length="841" mass="89962">MVKCWVPEIGMKAGPEAMMATTSASVVMLSRFRIGARLAIAATLLTLFAIVAVSGAAIVISSSALKEKSFDRLSAIADGRRNQLQSYLEAVRLDLKGLSANRDTINAVKYFSSSWVQVGDDPKAILQDRYITGNPNAVGQKDELLFAESGDQYDSLHRKYHPGFREHLKDHGYYDIFLFNKEGDVVYSVFKERDFSTNLIEGEWASSGLGRAYRAAMELETNNKFAFDDFAPYGPSDGAPATFMATPIVDFEGQKVGVLALQLPVEKIAALLSGTTGLGETGETLLIKADGMILTDSMKTEVDETLKVRLNVPGIEELSPDNIVTAEFDGYRDMHADIALAEVPFANARWTVGAIMDDAEILKGIASLRNTIAMIALAVLAIAIALAVMFARSLSRPIALLVGQMKDLADGDTRIEPEQDRRDEIGDMARSVAVFRDAAIDKARLEAEAEDNRSLSEKERAEREAAKAEETARMQEAVDALGGGLTALADGNLTVRLDRPFMENLDGLRLNFNSSVEKLNQTLGGIRDISSTLDSNAQEVRSATDDLSRRTEQQAAALEETSAALEEITATIGESSRGAGEMTSIAKLAKTDTDTSADVVQRAATAMADIETASKEIASIIDVIEDIAFQTNLLALNAGVEAARAGEAGQGFAVVAQEVRELAQRTTVAAKEIKELITKSGERVANGGELVRATRDALEKIAEHVTEIDGRISAIATASNEQLTGVQEINSAVGQIDEVTQQNAAMVEETTAVSHSLAGDANSLTRMIGEFSLSDGSSGRPAEAFGGTKPASRAPRATNASDEDKAKQQASPARKLVDKLTGAFSSKGSAAVAADAEWAEF</sequence>
<dbReference type="Gene3D" id="3.30.450.20">
    <property type="entry name" value="PAS domain"/>
    <property type="match status" value="1"/>
</dbReference>
<keyword evidence="5 10" id="KW-1133">Transmembrane helix</keyword>
<evidence type="ECO:0000256" key="9">
    <source>
        <dbReference type="SAM" id="MobiDB-lite"/>
    </source>
</evidence>
<dbReference type="PANTHER" id="PTHR43531">
    <property type="entry name" value="PROTEIN ICFG"/>
    <property type="match status" value="1"/>
</dbReference>
<reference evidence="14" key="1">
    <citation type="journal article" date="2017" name="Int. J. Syst. Evol. Microbiol.">
        <title>Notoacmeibacter marinus gen. nov., sp. nov., isolated from the gut of a limpet and proposal of Notoacmeibacteraceae fam. nov. in the order Rhizobiales of the class Alphaproteobacteria.</title>
        <authorList>
            <person name="Huang Z."/>
            <person name="Guo F."/>
            <person name="Lai Q."/>
        </authorList>
    </citation>
    <scope>NUCLEOTIDE SEQUENCE [LARGE SCALE GENOMIC DNA]</scope>
    <source>
        <strain evidence="14">XMTR2A4</strain>
    </source>
</reference>
<keyword evidence="8" id="KW-0807">Transducer</keyword>
<feature type="region of interest" description="Disordered" evidence="9">
    <location>
        <begin position="772"/>
        <end position="814"/>
    </location>
</feature>
<evidence type="ECO:0000256" key="6">
    <source>
        <dbReference type="ARBA" id="ARBA00023136"/>
    </source>
</evidence>
<dbReference type="PANTHER" id="PTHR43531:SF11">
    <property type="entry name" value="METHYL-ACCEPTING CHEMOTAXIS PROTEIN 3"/>
    <property type="match status" value="1"/>
</dbReference>
<evidence type="ECO:0000259" key="11">
    <source>
        <dbReference type="PROSITE" id="PS50111"/>
    </source>
</evidence>
<comment type="similarity">
    <text evidence="7">Belongs to the methyl-accepting chemotaxis (MCP) protein family.</text>
</comment>
<dbReference type="CDD" id="cd11386">
    <property type="entry name" value="MCP_signal"/>
    <property type="match status" value="1"/>
</dbReference>
<evidence type="ECO:0000313" key="14">
    <source>
        <dbReference type="Proteomes" id="UP000215405"/>
    </source>
</evidence>
<dbReference type="AlphaFoldDB" id="A0A231V1F2"/>
<keyword evidence="2" id="KW-1003">Cell membrane</keyword>
<evidence type="ECO:0000256" key="1">
    <source>
        <dbReference type="ARBA" id="ARBA00004651"/>
    </source>
</evidence>
<dbReference type="Pfam" id="PF02743">
    <property type="entry name" value="dCache_1"/>
    <property type="match status" value="1"/>
</dbReference>
<dbReference type="FunFam" id="1.10.287.950:FF:000001">
    <property type="entry name" value="Methyl-accepting chemotaxis sensory transducer"/>
    <property type="match status" value="1"/>
</dbReference>
<dbReference type="PROSITE" id="PS50111">
    <property type="entry name" value="CHEMOTAXIS_TRANSDUC_2"/>
    <property type="match status" value="1"/>
</dbReference>
<dbReference type="Pfam" id="PF00672">
    <property type="entry name" value="HAMP"/>
    <property type="match status" value="1"/>
</dbReference>
<comment type="caution">
    <text evidence="13">The sequence shown here is derived from an EMBL/GenBank/DDBJ whole genome shotgun (WGS) entry which is preliminary data.</text>
</comment>
<dbReference type="SUPFAM" id="SSF158472">
    <property type="entry name" value="HAMP domain-like"/>
    <property type="match status" value="1"/>
</dbReference>
<dbReference type="CDD" id="cd06225">
    <property type="entry name" value="HAMP"/>
    <property type="match status" value="1"/>
</dbReference>
<feature type="transmembrane region" description="Helical" evidence="10">
    <location>
        <begin position="38"/>
        <end position="60"/>
    </location>
</feature>
<feature type="region of interest" description="Disordered" evidence="9">
    <location>
        <begin position="449"/>
        <end position="470"/>
    </location>
</feature>
<dbReference type="GO" id="GO:0004888">
    <property type="term" value="F:transmembrane signaling receptor activity"/>
    <property type="evidence" value="ECO:0007669"/>
    <property type="project" value="InterPro"/>
</dbReference>
<evidence type="ECO:0000256" key="10">
    <source>
        <dbReference type="SAM" id="Phobius"/>
    </source>
</evidence>
<dbReference type="Gene3D" id="1.10.8.500">
    <property type="entry name" value="HAMP domain in histidine kinase"/>
    <property type="match status" value="1"/>
</dbReference>
<dbReference type="PRINTS" id="PR00260">
    <property type="entry name" value="CHEMTRNSDUCR"/>
</dbReference>
<dbReference type="SMART" id="SM00304">
    <property type="entry name" value="HAMP"/>
    <property type="match status" value="2"/>
</dbReference>
<evidence type="ECO:0008006" key="15">
    <source>
        <dbReference type="Google" id="ProtNLM"/>
    </source>
</evidence>
<protein>
    <recommendedName>
        <fullName evidence="15">Methyl-accepting chemotaxis protein</fullName>
    </recommendedName>
</protein>
<dbReference type="GO" id="GO:0005886">
    <property type="term" value="C:plasma membrane"/>
    <property type="evidence" value="ECO:0007669"/>
    <property type="project" value="UniProtKB-SubCell"/>
</dbReference>
<keyword evidence="3" id="KW-0145">Chemotaxis</keyword>
<evidence type="ECO:0000256" key="3">
    <source>
        <dbReference type="ARBA" id="ARBA00022500"/>
    </source>
</evidence>
<feature type="domain" description="HAMP" evidence="12">
    <location>
        <begin position="392"/>
        <end position="444"/>
    </location>
</feature>
<dbReference type="InterPro" id="IPR033479">
    <property type="entry name" value="dCache_1"/>
</dbReference>
<name>A0A231V1F2_9HYPH</name>
<dbReference type="Gene3D" id="1.10.287.950">
    <property type="entry name" value="Methyl-accepting chemotaxis protein"/>
    <property type="match status" value="1"/>
</dbReference>
<dbReference type="InterPro" id="IPR003660">
    <property type="entry name" value="HAMP_dom"/>
</dbReference>
<evidence type="ECO:0000256" key="7">
    <source>
        <dbReference type="ARBA" id="ARBA00029447"/>
    </source>
</evidence>
<feature type="domain" description="Methyl-accepting transducer" evidence="11">
    <location>
        <begin position="529"/>
        <end position="758"/>
    </location>
</feature>
<evidence type="ECO:0000256" key="8">
    <source>
        <dbReference type="PROSITE-ProRule" id="PRU00284"/>
    </source>
</evidence>
<evidence type="ECO:0000259" key="12">
    <source>
        <dbReference type="PROSITE" id="PS50885"/>
    </source>
</evidence>
<gene>
    <name evidence="13" type="ORF">B7H23_03520</name>
</gene>
<evidence type="ECO:0000256" key="4">
    <source>
        <dbReference type="ARBA" id="ARBA00022692"/>
    </source>
</evidence>
<feature type="domain" description="HAMP" evidence="12">
    <location>
        <begin position="472"/>
        <end position="524"/>
    </location>
</feature>
<proteinExistence type="inferred from homology"/>
<evidence type="ECO:0000256" key="5">
    <source>
        <dbReference type="ARBA" id="ARBA00022989"/>
    </source>
</evidence>
<dbReference type="GO" id="GO:0006935">
    <property type="term" value="P:chemotaxis"/>
    <property type="evidence" value="ECO:0007669"/>
    <property type="project" value="UniProtKB-KW"/>
</dbReference>
<comment type="subcellular location">
    <subcellularLocation>
        <location evidence="1">Cell membrane</location>
        <topology evidence="1">Multi-pass membrane protein</topology>
    </subcellularLocation>
</comment>
<dbReference type="Proteomes" id="UP000215405">
    <property type="component" value="Unassembled WGS sequence"/>
</dbReference>
<dbReference type="InterPro" id="IPR004089">
    <property type="entry name" value="MCPsignal_dom"/>
</dbReference>
<evidence type="ECO:0000256" key="2">
    <source>
        <dbReference type="ARBA" id="ARBA00022475"/>
    </source>
</evidence>
<keyword evidence="6 10" id="KW-0472">Membrane</keyword>
<organism evidence="13 14">
    <name type="scientific">Notoacmeibacter marinus</name>
    <dbReference type="NCBI Taxonomy" id="1876515"/>
    <lineage>
        <taxon>Bacteria</taxon>
        <taxon>Pseudomonadati</taxon>
        <taxon>Pseudomonadota</taxon>
        <taxon>Alphaproteobacteria</taxon>
        <taxon>Hyphomicrobiales</taxon>
        <taxon>Notoacmeibacteraceae</taxon>
        <taxon>Notoacmeibacter</taxon>
    </lineage>
</organism>
<dbReference type="SMART" id="SM00283">
    <property type="entry name" value="MA"/>
    <property type="match status" value="1"/>
</dbReference>
<dbReference type="Pfam" id="PF00015">
    <property type="entry name" value="MCPsignal"/>
    <property type="match status" value="1"/>
</dbReference>